<sequence>MPVRSARSARSTASLPSDSESQGGHSADATPDGRWLLLGSGGRLAAYARNPEGLLRWTEDRPGGPAWSGPDFFPVPGLTHLSIAQGADGYVHFIGRRSVPKPDGVPAVDLVHAIQYQSGRPLTAWRSLGNPHKDREKAARLGVPAGAVDDAGTLYVLVRNAGRGLMLRREGESGKWEAWRDLKGSMFQDTPAVMAAASGRIEVLIPGEEGAGRWVQPEPRAVPERAENIPVAIAPGSAVALETAPDRATYYWTDPASGSLVAHRPGDWVIPLGGSPSGPVAAMRAVLDDYDCTVLAHCDAEGNVMLAACGTENESAGLWWSPTGERGTGTPGLALDARGKVVIAALALDGTIRVARQNDEPGLAMGPSVRI</sequence>
<protein>
    <submittedName>
        <fullName evidence="2">Uncharacterized protein</fullName>
    </submittedName>
</protein>
<gene>
    <name evidence="2" type="ORF">F5983_24480</name>
</gene>
<feature type="region of interest" description="Disordered" evidence="1">
    <location>
        <begin position="1"/>
        <end position="33"/>
    </location>
</feature>
<feature type="compositionally biased region" description="Polar residues" evidence="1">
    <location>
        <begin position="15"/>
        <end position="24"/>
    </location>
</feature>
<evidence type="ECO:0000313" key="3">
    <source>
        <dbReference type="Proteomes" id="UP000326907"/>
    </source>
</evidence>
<keyword evidence="3" id="KW-1185">Reference proteome</keyword>
<dbReference type="AlphaFoldDB" id="A0A5N5ELU0"/>
<proteinExistence type="predicted"/>
<dbReference type="SUPFAM" id="SSF89372">
    <property type="entry name" value="Fucose-specific lectin"/>
    <property type="match status" value="1"/>
</dbReference>
<dbReference type="EMBL" id="VYUA01000025">
    <property type="protein sequence ID" value="KAB2589870.1"/>
    <property type="molecule type" value="Genomic_DNA"/>
</dbReference>
<reference evidence="2 3" key="1">
    <citation type="submission" date="2019-09" db="EMBL/GenBank/DDBJ databases">
        <authorList>
            <person name="Liu P."/>
        </authorList>
    </citation>
    <scope>NUCLEOTIDE SEQUENCE [LARGE SCALE GENOMIC DNA]</scope>
    <source>
        <strain evidence="2 3">TRM68085</strain>
    </source>
</reference>
<evidence type="ECO:0000313" key="2">
    <source>
        <dbReference type="EMBL" id="KAB2589870.1"/>
    </source>
</evidence>
<comment type="caution">
    <text evidence="2">The sequence shown here is derived from an EMBL/GenBank/DDBJ whole genome shotgun (WGS) entry which is preliminary data.</text>
</comment>
<dbReference type="RefSeq" id="WP_151512230.1">
    <property type="nucleotide sequence ID" value="NZ_JBMVCA010000022.1"/>
</dbReference>
<evidence type="ECO:0000256" key="1">
    <source>
        <dbReference type="SAM" id="MobiDB-lite"/>
    </source>
</evidence>
<organism evidence="2 3">
    <name type="scientific">Streptomyces arboris</name>
    <dbReference type="NCBI Taxonomy" id="2600619"/>
    <lineage>
        <taxon>Bacteria</taxon>
        <taxon>Bacillati</taxon>
        <taxon>Actinomycetota</taxon>
        <taxon>Actinomycetes</taxon>
        <taxon>Kitasatosporales</taxon>
        <taxon>Streptomycetaceae</taxon>
        <taxon>Streptomyces</taxon>
    </lineage>
</organism>
<dbReference type="Proteomes" id="UP000326907">
    <property type="component" value="Unassembled WGS sequence"/>
</dbReference>
<name>A0A5N5ELU0_9ACTN</name>
<feature type="compositionally biased region" description="Low complexity" evidence="1">
    <location>
        <begin position="1"/>
        <end position="14"/>
    </location>
</feature>
<accession>A0A5N5ELU0</accession>